<feature type="repeat" description="PPR" evidence="2">
    <location>
        <begin position="148"/>
        <end position="182"/>
    </location>
</feature>
<dbReference type="Pfam" id="PF13041">
    <property type="entry name" value="PPR_2"/>
    <property type="match status" value="1"/>
</dbReference>
<dbReference type="PROSITE" id="PS51375">
    <property type="entry name" value="PPR"/>
    <property type="match status" value="2"/>
</dbReference>
<evidence type="ECO:0000256" key="2">
    <source>
        <dbReference type="PROSITE-ProRule" id="PRU00708"/>
    </source>
</evidence>
<dbReference type="Proteomes" id="UP000654075">
    <property type="component" value="Unassembled WGS sequence"/>
</dbReference>
<keyword evidence="1" id="KW-0677">Repeat</keyword>
<dbReference type="EMBL" id="CAJNNV010019640">
    <property type="protein sequence ID" value="CAE8606676.1"/>
    <property type="molecule type" value="Genomic_DNA"/>
</dbReference>
<dbReference type="PANTHER" id="PTHR47447:SF17">
    <property type="entry name" value="OS12G0638900 PROTEIN"/>
    <property type="match status" value="1"/>
</dbReference>
<evidence type="ECO:0000313" key="5">
    <source>
        <dbReference type="Proteomes" id="UP000654075"/>
    </source>
</evidence>
<comment type="caution">
    <text evidence="4">The sequence shown here is derived from an EMBL/GenBank/DDBJ whole genome shotgun (WGS) entry which is preliminary data.</text>
</comment>
<accession>A0A813F8Q8</accession>
<sequence length="214" mass="23736">MLAWRTLEQPVRLQPPHGSRAAGRNNNNNNNARCSPREVESRSDGNLVLQQLLDLGRTPSEHEVFDIISVELDNWRRNPRGPTVVLSFLARHQLPRTANFVLTSMRMGSVEADAFHYNAAISACEKARQWDLALALLGKMPSMRVTPDEISYNAAISASSKGGQWQLVFRLLSSMPDMRLTPDKISYSAANGACEKGGQWQLALGLLSSMSDMK</sequence>
<dbReference type="NCBIfam" id="TIGR00756">
    <property type="entry name" value="PPR"/>
    <property type="match status" value="1"/>
</dbReference>
<organism evidence="4 5">
    <name type="scientific">Polarella glacialis</name>
    <name type="common">Dinoflagellate</name>
    <dbReference type="NCBI Taxonomy" id="89957"/>
    <lineage>
        <taxon>Eukaryota</taxon>
        <taxon>Sar</taxon>
        <taxon>Alveolata</taxon>
        <taxon>Dinophyceae</taxon>
        <taxon>Suessiales</taxon>
        <taxon>Suessiaceae</taxon>
        <taxon>Polarella</taxon>
    </lineage>
</organism>
<reference evidence="4" key="1">
    <citation type="submission" date="2021-02" db="EMBL/GenBank/DDBJ databases">
        <authorList>
            <person name="Dougan E. K."/>
            <person name="Rhodes N."/>
            <person name="Thang M."/>
            <person name="Chan C."/>
        </authorList>
    </citation>
    <scope>NUCLEOTIDE SEQUENCE</scope>
</reference>
<dbReference type="OrthoDB" id="440666at2759"/>
<evidence type="ECO:0008006" key="6">
    <source>
        <dbReference type="Google" id="ProtNLM"/>
    </source>
</evidence>
<dbReference type="InterPro" id="IPR002885">
    <property type="entry name" value="PPR_rpt"/>
</dbReference>
<proteinExistence type="predicted"/>
<feature type="repeat" description="PPR" evidence="2">
    <location>
        <begin position="113"/>
        <end position="147"/>
    </location>
</feature>
<name>A0A813F8Q8_POLGL</name>
<evidence type="ECO:0000256" key="1">
    <source>
        <dbReference type="ARBA" id="ARBA00022737"/>
    </source>
</evidence>
<evidence type="ECO:0000313" key="4">
    <source>
        <dbReference type="EMBL" id="CAE8606676.1"/>
    </source>
</evidence>
<dbReference type="PANTHER" id="PTHR47447">
    <property type="entry name" value="OS03G0856100 PROTEIN"/>
    <property type="match status" value="1"/>
</dbReference>
<feature type="region of interest" description="Disordered" evidence="3">
    <location>
        <begin position="1"/>
        <end position="42"/>
    </location>
</feature>
<gene>
    <name evidence="4" type="ORF">PGLA1383_LOCUS24655</name>
</gene>
<dbReference type="Gene3D" id="1.25.40.10">
    <property type="entry name" value="Tetratricopeptide repeat domain"/>
    <property type="match status" value="1"/>
</dbReference>
<evidence type="ECO:0000256" key="3">
    <source>
        <dbReference type="SAM" id="MobiDB-lite"/>
    </source>
</evidence>
<feature type="non-terminal residue" evidence="4">
    <location>
        <position position="1"/>
    </location>
</feature>
<dbReference type="AlphaFoldDB" id="A0A813F8Q8"/>
<keyword evidence="5" id="KW-1185">Reference proteome</keyword>
<dbReference type="InterPro" id="IPR011990">
    <property type="entry name" value="TPR-like_helical_dom_sf"/>
</dbReference>
<protein>
    <recommendedName>
        <fullName evidence="6">Pentatricopeptide repeat-containing protein</fullName>
    </recommendedName>
</protein>